<keyword evidence="2" id="KW-1185">Reference proteome</keyword>
<accession>A0A139GU04</accession>
<evidence type="ECO:0000313" key="1">
    <source>
        <dbReference type="EMBL" id="KXS93640.1"/>
    </source>
</evidence>
<dbReference type="AlphaFoldDB" id="A0A139GU04"/>
<evidence type="ECO:0000313" key="2">
    <source>
        <dbReference type="Proteomes" id="UP000070133"/>
    </source>
</evidence>
<protein>
    <recommendedName>
        <fullName evidence="3">F-box domain-containing protein</fullName>
    </recommendedName>
</protein>
<sequence>MSAPPPPPSSRQRVARIPELLEKILLCLDDGNVQHLKSLFLSQLVSRDFHATIQDSPDLSRALFLKPTRKILRDIYTLNPFFRQRCIGIGSDYVLPPIKGWEQLVQVNVDYSMMGRGRHGMDNVWVTFGTFDPDDELRCLEREGSWGKMVLMRRDYRVTAVRVRKSSCGGAEYMFRGDWDNPTVGELFDVAFPKSRDE</sequence>
<dbReference type="Proteomes" id="UP000070133">
    <property type="component" value="Unassembled WGS sequence"/>
</dbReference>
<dbReference type="EMBL" id="LFZN01000425">
    <property type="protein sequence ID" value="KXS93640.1"/>
    <property type="molecule type" value="Genomic_DNA"/>
</dbReference>
<proteinExistence type="predicted"/>
<reference evidence="1 2" key="1">
    <citation type="submission" date="2015-07" db="EMBL/GenBank/DDBJ databases">
        <title>Comparative genomics of the Sigatoka disease complex on banana suggests a link between parallel evolutionary changes in Pseudocercospora fijiensis and Pseudocercospora eumusae and increased virulence on the banana host.</title>
        <authorList>
            <person name="Chang T.-C."/>
            <person name="Salvucci A."/>
            <person name="Crous P.W."/>
            <person name="Stergiopoulos I."/>
        </authorList>
    </citation>
    <scope>NUCLEOTIDE SEQUENCE [LARGE SCALE GENOMIC DNA]</scope>
    <source>
        <strain evidence="1 2">CBS 114824</strain>
    </source>
</reference>
<evidence type="ECO:0008006" key="3">
    <source>
        <dbReference type="Google" id="ProtNLM"/>
    </source>
</evidence>
<name>A0A139GU04_9PEZI</name>
<organism evidence="1 2">
    <name type="scientific">Pseudocercospora eumusae</name>
    <dbReference type="NCBI Taxonomy" id="321146"/>
    <lineage>
        <taxon>Eukaryota</taxon>
        <taxon>Fungi</taxon>
        <taxon>Dikarya</taxon>
        <taxon>Ascomycota</taxon>
        <taxon>Pezizomycotina</taxon>
        <taxon>Dothideomycetes</taxon>
        <taxon>Dothideomycetidae</taxon>
        <taxon>Mycosphaerellales</taxon>
        <taxon>Mycosphaerellaceae</taxon>
        <taxon>Pseudocercospora</taxon>
    </lineage>
</organism>
<gene>
    <name evidence="1" type="ORF">AC578_9087</name>
</gene>
<comment type="caution">
    <text evidence="1">The sequence shown here is derived from an EMBL/GenBank/DDBJ whole genome shotgun (WGS) entry which is preliminary data.</text>
</comment>